<gene>
    <name evidence="3" type="ORF">AgaP_AGAP010045</name>
</gene>
<name>A0NFZ5_ANOGA</name>
<evidence type="ECO:0000256" key="1">
    <source>
        <dbReference type="SAM" id="MobiDB-lite"/>
    </source>
</evidence>
<keyword evidence="2" id="KW-1133">Transmembrane helix</keyword>
<reference evidence="3" key="4">
    <citation type="journal article" date="2007" name="Genome Biol.">
        <title>Update of the Anopheles gambiae PEST genome assembly.</title>
        <authorList>
            <person name="Sharakhova M.V."/>
            <person name="Hammond M.P."/>
            <person name="Lobo N.F."/>
            <person name="Krzywinski J."/>
            <person name="Unger M.F."/>
            <person name="Hillenmeyer M.E."/>
            <person name="Bruggner R.V."/>
            <person name="Birney E."/>
            <person name="Collins F.H."/>
        </authorList>
    </citation>
    <scope>NUCLEOTIDE SEQUENCE</scope>
    <source>
        <strain evidence="3">PEST</strain>
    </source>
</reference>
<reference evidence="3" key="1">
    <citation type="journal article" date="2002" name="Science">
        <title>The genome sequence of the malaria mosquito Anopheles gambiae.</title>
        <authorList>
            <person name="Holt R.A."/>
            <person name="Subramanian G.M."/>
            <person name="Halpern A."/>
            <person name="Sutton G.G."/>
            <person name="Charlab R."/>
            <person name="Nusskern D.R."/>
            <person name="Wincker P."/>
            <person name="Clark A.G."/>
            <person name="Ribeiro J.M."/>
            <person name="Wides R."/>
            <person name="Salzberg S.L."/>
            <person name="Loftus B."/>
            <person name="Yandell M."/>
            <person name="Majoros W.H."/>
            <person name="Rusch D.B."/>
            <person name="Lai Z."/>
            <person name="Kraft C.L."/>
            <person name="Abril J.F."/>
            <person name="Anthouard V."/>
            <person name="Arensburger P."/>
            <person name="Atkinson P.W."/>
            <person name="Baden H."/>
            <person name="de Berardinis V."/>
            <person name="Baldwin D."/>
            <person name="Benes V."/>
            <person name="Biedler J."/>
            <person name="Blass C."/>
            <person name="Bolanos R."/>
            <person name="Boscus D."/>
            <person name="Barnstead M."/>
            <person name="Cai S."/>
            <person name="Center A."/>
            <person name="Chaturverdi K."/>
            <person name="Christophides G.K."/>
            <person name="Chrystal M.A."/>
            <person name="Clamp M."/>
            <person name="Cravchik A."/>
            <person name="Curwen V."/>
            <person name="Dana A."/>
            <person name="Delcher A."/>
            <person name="Dew I."/>
            <person name="Evans C.A."/>
            <person name="Flanigan M."/>
            <person name="Grundschober-Freimoser A."/>
            <person name="Friedli L."/>
            <person name="Gu Z."/>
            <person name="Guan P."/>
            <person name="Guigo R."/>
            <person name="Hillenmeyer M.E."/>
            <person name="Hladun S.L."/>
            <person name="Hogan J.R."/>
            <person name="Hong Y.S."/>
            <person name="Hoover J."/>
            <person name="Jaillon O."/>
            <person name="Ke Z."/>
            <person name="Kodira C."/>
            <person name="Kokoza E."/>
            <person name="Koutsos A."/>
            <person name="Letunic I."/>
            <person name="Levitsky A."/>
            <person name="Liang Y."/>
            <person name="Lin J.J."/>
            <person name="Lobo N.F."/>
            <person name="Lopez J.R."/>
            <person name="Malek J.A."/>
            <person name="McIntosh T.C."/>
            <person name="Meister S."/>
            <person name="Miller J."/>
            <person name="Mobarry C."/>
            <person name="Mongin E."/>
            <person name="Murphy S.D."/>
            <person name="O'Brochta D.A."/>
            <person name="Pfannkoch C."/>
            <person name="Qi R."/>
            <person name="Regier M.A."/>
            <person name="Remington K."/>
            <person name="Shao H."/>
            <person name="Sharakhova M.V."/>
            <person name="Sitter C.D."/>
            <person name="Shetty J."/>
            <person name="Smith T.J."/>
            <person name="Strong R."/>
            <person name="Sun J."/>
            <person name="Thomasova D."/>
            <person name="Ton L.Q."/>
            <person name="Topalis P."/>
            <person name="Tu Z."/>
            <person name="Unger M.F."/>
            <person name="Walenz B."/>
            <person name="Wang A."/>
            <person name="Wang J."/>
            <person name="Wang M."/>
            <person name="Wang X."/>
            <person name="Woodford K.J."/>
            <person name="Wortman J.R."/>
            <person name="Wu M."/>
            <person name="Yao A."/>
            <person name="Zdobnov E.M."/>
            <person name="Zhang H."/>
            <person name="Zhao Q."/>
            <person name="Zhao S."/>
            <person name="Zhu S.C."/>
            <person name="Zhimulev I."/>
            <person name="Coluzzi M."/>
            <person name="della Torre A."/>
            <person name="Roth C.W."/>
            <person name="Louis C."/>
            <person name="Kalush F."/>
            <person name="Mural R.J."/>
            <person name="Myers E.W."/>
            <person name="Adams M.D."/>
            <person name="Smith H.O."/>
            <person name="Broder S."/>
            <person name="Gardner M.J."/>
            <person name="Fraser C.M."/>
            <person name="Birney E."/>
            <person name="Bork P."/>
            <person name="Brey P.T."/>
            <person name="Venter J.C."/>
            <person name="Weissenbach J."/>
            <person name="Kafatos F.C."/>
            <person name="Collins F.H."/>
            <person name="Hoffman S.L."/>
        </authorList>
    </citation>
    <scope>NUCLEOTIDE SEQUENCE [LARGE SCALE GENOMIC DNA]</scope>
    <source>
        <strain evidence="3">PEST</strain>
    </source>
</reference>
<evidence type="ECO:0000313" key="3">
    <source>
        <dbReference type="EMBL" id="EAU76084.1"/>
    </source>
</evidence>
<dbReference type="AlphaFoldDB" id="A0NFZ5"/>
<dbReference type="HOGENOM" id="CLU_2433069_0_0_1"/>
<feature type="non-terminal residue" evidence="3">
    <location>
        <position position="1"/>
    </location>
</feature>
<protein>
    <submittedName>
        <fullName evidence="3">AGAP010045-PA</fullName>
    </submittedName>
</protein>
<accession>A0NFZ5</accession>
<reference evidence="3" key="5">
    <citation type="submission" date="2011-05" db="EMBL/GenBank/DDBJ databases">
        <authorList>
            <consortium name="VectorBase"/>
        </authorList>
    </citation>
    <scope>NUCLEOTIDE SEQUENCE</scope>
    <source>
        <strain evidence="3">PEST</strain>
    </source>
</reference>
<feature type="region of interest" description="Disordered" evidence="1">
    <location>
        <begin position="1"/>
        <end position="21"/>
    </location>
</feature>
<feature type="transmembrane region" description="Helical" evidence="2">
    <location>
        <begin position="59"/>
        <end position="90"/>
    </location>
</feature>
<keyword evidence="2" id="KW-0472">Membrane</keyword>
<sequence length="91" mass="9947">RREAEPPRNTHAHNIPPRATGTATPLSIVWLLSKHLPIDKTRFCSGVVTRKIGHSLLRISICACVCACVCISSALDGQIVCVCVFFLHLIL</sequence>
<reference evidence="3" key="2">
    <citation type="submission" date="2002-03" db="EMBL/GenBank/DDBJ databases">
        <authorList>
            <consortium name="The Anopheles Genome Sequencing Consortium"/>
        </authorList>
    </citation>
    <scope>NUCLEOTIDE SEQUENCE</scope>
    <source>
        <strain evidence="3">PEST</strain>
    </source>
</reference>
<proteinExistence type="predicted"/>
<dbReference type="PaxDb" id="7165-AGAP010045-PA"/>
<evidence type="ECO:0000256" key="2">
    <source>
        <dbReference type="SAM" id="Phobius"/>
    </source>
</evidence>
<dbReference type="EMBL" id="AAAB01008980">
    <property type="protein sequence ID" value="EAU76084.1"/>
    <property type="molecule type" value="Genomic_DNA"/>
</dbReference>
<organism evidence="3">
    <name type="scientific">Anopheles gambiae</name>
    <name type="common">African malaria mosquito</name>
    <dbReference type="NCBI Taxonomy" id="7165"/>
    <lineage>
        <taxon>Eukaryota</taxon>
        <taxon>Metazoa</taxon>
        <taxon>Ecdysozoa</taxon>
        <taxon>Arthropoda</taxon>
        <taxon>Hexapoda</taxon>
        <taxon>Insecta</taxon>
        <taxon>Pterygota</taxon>
        <taxon>Neoptera</taxon>
        <taxon>Endopterygota</taxon>
        <taxon>Diptera</taxon>
        <taxon>Nematocera</taxon>
        <taxon>Culicoidea</taxon>
        <taxon>Culicidae</taxon>
        <taxon>Anophelinae</taxon>
        <taxon>Anopheles</taxon>
    </lineage>
</organism>
<comment type="caution">
    <text evidence="3">The sequence shown here is derived from an EMBL/GenBank/DDBJ whole genome shotgun (WGS) entry which is preliminary data.</text>
</comment>
<keyword evidence="2" id="KW-0812">Transmembrane</keyword>
<reference evidence="3" key="3">
    <citation type="journal article" date="2004" name="Trends Parasitol.">
        <title>The Anopheles gambiae genome: an update.</title>
        <authorList>
            <person name="Mongin E."/>
            <person name="Louis C."/>
            <person name="Holt R.A."/>
            <person name="Birney E."/>
            <person name="Collins F.H."/>
        </authorList>
    </citation>
    <scope>NUCLEOTIDE SEQUENCE</scope>
    <source>
        <strain evidence="3">PEST</strain>
    </source>
</reference>